<keyword evidence="2" id="KW-0560">Oxidoreductase</keyword>
<gene>
    <name evidence="5" type="ORF">FIBSPDRAFT_870760</name>
</gene>
<feature type="domain" description="Ketoreductase" evidence="4">
    <location>
        <begin position="12"/>
        <end position="205"/>
    </location>
</feature>
<evidence type="ECO:0000256" key="2">
    <source>
        <dbReference type="ARBA" id="ARBA00023002"/>
    </source>
</evidence>
<sequence length="270" mass="28643">MSVFNSSRLAGKTVLVTGASSGIGAATAILFAKAGSNVILAARRAEALQEVQKACVDAHKELGNSQGGKFAVVQLDVTKADQVAAFWDKVPQDLREVDILVNNAGYVLGVERVGDISAADIEGMFATNVLGLISVTQLLIKDFKARNSGHVINLGSIAGREAYPGGSIYTATKHAVNAFTGSLLRELVNTPIRVTEIQPGMVQTEFSVVRFRGDQAAADKVYEGIQPLTAEDVAEEIVWAASRPPHVNLAEVFILPVNQASATLNYRAPK</sequence>
<evidence type="ECO:0000256" key="3">
    <source>
        <dbReference type="RuleBase" id="RU000363"/>
    </source>
</evidence>
<evidence type="ECO:0000256" key="1">
    <source>
        <dbReference type="ARBA" id="ARBA00006484"/>
    </source>
</evidence>
<organism evidence="5 6">
    <name type="scientific">Athelia psychrophila</name>
    <dbReference type="NCBI Taxonomy" id="1759441"/>
    <lineage>
        <taxon>Eukaryota</taxon>
        <taxon>Fungi</taxon>
        <taxon>Dikarya</taxon>
        <taxon>Basidiomycota</taxon>
        <taxon>Agaricomycotina</taxon>
        <taxon>Agaricomycetes</taxon>
        <taxon>Agaricomycetidae</taxon>
        <taxon>Atheliales</taxon>
        <taxon>Atheliaceae</taxon>
        <taxon>Athelia</taxon>
    </lineage>
</organism>
<dbReference type="InterPro" id="IPR057326">
    <property type="entry name" value="KR_dom"/>
</dbReference>
<dbReference type="PRINTS" id="PR00080">
    <property type="entry name" value="SDRFAMILY"/>
</dbReference>
<comment type="similarity">
    <text evidence="1 3">Belongs to the short-chain dehydrogenases/reductases (SDR) family.</text>
</comment>
<dbReference type="GO" id="GO:0016616">
    <property type="term" value="F:oxidoreductase activity, acting on the CH-OH group of donors, NAD or NADP as acceptor"/>
    <property type="evidence" value="ECO:0007669"/>
    <property type="project" value="UniProtKB-ARBA"/>
</dbReference>
<evidence type="ECO:0000259" key="4">
    <source>
        <dbReference type="SMART" id="SM00822"/>
    </source>
</evidence>
<keyword evidence="6" id="KW-1185">Reference proteome</keyword>
<dbReference type="Proteomes" id="UP000076532">
    <property type="component" value="Unassembled WGS sequence"/>
</dbReference>
<protein>
    <submittedName>
        <fullName evidence="5">NAD-P-binding protein</fullName>
    </submittedName>
</protein>
<dbReference type="OrthoDB" id="6251714at2759"/>
<name>A0A166AVK4_9AGAM</name>
<evidence type="ECO:0000313" key="6">
    <source>
        <dbReference type="Proteomes" id="UP000076532"/>
    </source>
</evidence>
<dbReference type="FunFam" id="3.40.50.720:FF:000047">
    <property type="entry name" value="NADP-dependent L-serine/L-allo-threonine dehydrogenase"/>
    <property type="match status" value="1"/>
</dbReference>
<dbReference type="Gene3D" id="3.40.50.720">
    <property type="entry name" value="NAD(P)-binding Rossmann-like Domain"/>
    <property type="match status" value="1"/>
</dbReference>
<dbReference type="SUPFAM" id="SSF51735">
    <property type="entry name" value="NAD(P)-binding Rossmann-fold domains"/>
    <property type="match status" value="1"/>
</dbReference>
<dbReference type="PANTHER" id="PTHR42901">
    <property type="entry name" value="ALCOHOL DEHYDROGENASE"/>
    <property type="match status" value="1"/>
</dbReference>
<reference evidence="5 6" key="1">
    <citation type="journal article" date="2016" name="Mol. Biol. Evol.">
        <title>Comparative Genomics of Early-Diverging Mushroom-Forming Fungi Provides Insights into the Origins of Lignocellulose Decay Capabilities.</title>
        <authorList>
            <person name="Nagy L.G."/>
            <person name="Riley R."/>
            <person name="Tritt A."/>
            <person name="Adam C."/>
            <person name="Daum C."/>
            <person name="Floudas D."/>
            <person name="Sun H."/>
            <person name="Yadav J.S."/>
            <person name="Pangilinan J."/>
            <person name="Larsson K.H."/>
            <person name="Matsuura K."/>
            <person name="Barry K."/>
            <person name="Labutti K."/>
            <person name="Kuo R."/>
            <person name="Ohm R.A."/>
            <person name="Bhattacharya S.S."/>
            <person name="Shirouzu T."/>
            <person name="Yoshinaga Y."/>
            <person name="Martin F.M."/>
            <person name="Grigoriev I.V."/>
            <person name="Hibbett D.S."/>
        </authorList>
    </citation>
    <scope>NUCLEOTIDE SEQUENCE [LARGE SCALE GENOMIC DNA]</scope>
    <source>
        <strain evidence="5 6">CBS 109695</strain>
    </source>
</reference>
<dbReference type="AlphaFoldDB" id="A0A166AVK4"/>
<proteinExistence type="inferred from homology"/>
<dbReference type="InterPro" id="IPR036291">
    <property type="entry name" value="NAD(P)-bd_dom_sf"/>
</dbReference>
<dbReference type="STRING" id="436010.A0A166AVK4"/>
<dbReference type="InterPro" id="IPR002347">
    <property type="entry name" value="SDR_fam"/>
</dbReference>
<evidence type="ECO:0000313" key="5">
    <source>
        <dbReference type="EMBL" id="KZP12005.1"/>
    </source>
</evidence>
<dbReference type="PRINTS" id="PR00081">
    <property type="entry name" value="GDHRDH"/>
</dbReference>
<dbReference type="EMBL" id="KV417654">
    <property type="protein sequence ID" value="KZP12005.1"/>
    <property type="molecule type" value="Genomic_DNA"/>
</dbReference>
<accession>A0A166AVK4</accession>
<dbReference type="SMART" id="SM00822">
    <property type="entry name" value="PKS_KR"/>
    <property type="match status" value="1"/>
</dbReference>
<dbReference type="PANTHER" id="PTHR42901:SF1">
    <property type="entry name" value="ALCOHOL DEHYDROGENASE"/>
    <property type="match status" value="1"/>
</dbReference>
<dbReference type="Pfam" id="PF00106">
    <property type="entry name" value="adh_short"/>
    <property type="match status" value="1"/>
</dbReference>